<reference evidence="2 3" key="1">
    <citation type="journal article" date="2014" name="Genome Biol.">
        <title>Transcriptome and methylome profiling reveals relics of genome dominance in the mesopolyploid Brassica oleracea.</title>
        <authorList>
            <person name="Parkin I.A."/>
            <person name="Koh C."/>
            <person name="Tang H."/>
            <person name="Robinson S.J."/>
            <person name="Kagale S."/>
            <person name="Clarke W.E."/>
            <person name="Town C.D."/>
            <person name="Nixon J."/>
            <person name="Krishnakumar V."/>
            <person name="Bidwell S.L."/>
            <person name="Denoeud F."/>
            <person name="Belcram H."/>
            <person name="Links M.G."/>
            <person name="Just J."/>
            <person name="Clarke C."/>
            <person name="Bender T."/>
            <person name="Huebert T."/>
            <person name="Mason A.S."/>
            <person name="Pires J.C."/>
            <person name="Barker G."/>
            <person name="Moore J."/>
            <person name="Walley P.G."/>
            <person name="Manoli S."/>
            <person name="Batley J."/>
            <person name="Edwards D."/>
            <person name="Nelson M.N."/>
            <person name="Wang X."/>
            <person name="Paterson A.H."/>
            <person name="King G."/>
            <person name="Bancroft I."/>
            <person name="Chalhoub B."/>
            <person name="Sharpe A.G."/>
        </authorList>
    </citation>
    <scope>NUCLEOTIDE SEQUENCE</scope>
    <source>
        <strain evidence="2 3">cv. TO1000</strain>
    </source>
</reference>
<feature type="region of interest" description="Disordered" evidence="1">
    <location>
        <begin position="1"/>
        <end position="33"/>
    </location>
</feature>
<proteinExistence type="predicted"/>
<dbReference type="AlphaFoldDB" id="A0A0D3AHU9"/>
<keyword evidence="3" id="KW-1185">Reference proteome</keyword>
<dbReference type="Gramene" id="Bo2g006830.1">
    <property type="protein sequence ID" value="Bo2g006830.1"/>
    <property type="gene ID" value="Bo2g006830"/>
</dbReference>
<dbReference type="Proteomes" id="UP000032141">
    <property type="component" value="Chromosome C2"/>
</dbReference>
<feature type="compositionally biased region" description="Basic and acidic residues" evidence="1">
    <location>
        <begin position="1"/>
        <end position="11"/>
    </location>
</feature>
<evidence type="ECO:0000256" key="1">
    <source>
        <dbReference type="SAM" id="MobiDB-lite"/>
    </source>
</evidence>
<organism evidence="2 3">
    <name type="scientific">Brassica oleracea var. oleracea</name>
    <dbReference type="NCBI Taxonomy" id="109376"/>
    <lineage>
        <taxon>Eukaryota</taxon>
        <taxon>Viridiplantae</taxon>
        <taxon>Streptophyta</taxon>
        <taxon>Embryophyta</taxon>
        <taxon>Tracheophyta</taxon>
        <taxon>Spermatophyta</taxon>
        <taxon>Magnoliopsida</taxon>
        <taxon>eudicotyledons</taxon>
        <taxon>Gunneridae</taxon>
        <taxon>Pentapetalae</taxon>
        <taxon>rosids</taxon>
        <taxon>malvids</taxon>
        <taxon>Brassicales</taxon>
        <taxon>Brassicaceae</taxon>
        <taxon>Brassiceae</taxon>
        <taxon>Brassica</taxon>
    </lineage>
</organism>
<reference evidence="2" key="2">
    <citation type="submission" date="2015-03" db="UniProtKB">
        <authorList>
            <consortium name="EnsemblPlants"/>
        </authorList>
    </citation>
    <scope>IDENTIFICATION</scope>
</reference>
<evidence type="ECO:0000313" key="2">
    <source>
        <dbReference type="EnsemblPlants" id="Bo2g006830.1"/>
    </source>
</evidence>
<name>A0A0D3AHU9_BRAOL</name>
<protein>
    <submittedName>
        <fullName evidence="2">Uncharacterized protein</fullName>
    </submittedName>
</protein>
<accession>A0A0D3AHU9</accession>
<evidence type="ECO:0000313" key="3">
    <source>
        <dbReference type="Proteomes" id="UP000032141"/>
    </source>
</evidence>
<dbReference type="EnsemblPlants" id="Bo2g006830.1">
    <property type="protein sequence ID" value="Bo2g006830.1"/>
    <property type="gene ID" value="Bo2g006830"/>
</dbReference>
<sequence length="211" mass="24137">MVPDPAMERSDPPSPKRQKTEEETTCYDGRPEDFDSDECTYEEMQLFDHELDRTGGGYEIDFKKFRYCFGNKLPSILWNDILHLIPFQVNDTSDNLTKPYRAVVRYFPGDIEVVSCNPKEMVLELRLECPPWVRVALATFPPITVRARMEDLVGISLGLPPGNPTVIKSKKTFSLKKRLANWSTQDTKRSTRSDGNLKGCVSEKDSLSMHK</sequence>
<feature type="region of interest" description="Disordered" evidence="1">
    <location>
        <begin position="184"/>
        <end position="211"/>
    </location>
</feature>
<dbReference type="HOGENOM" id="CLU_1306385_0_0_1"/>
<feature type="compositionally biased region" description="Basic and acidic residues" evidence="1">
    <location>
        <begin position="201"/>
        <end position="211"/>
    </location>
</feature>